<sequence>MLESRASFEASWIERHRVSQAGLILMVQEPMVGLAYALGQVDAGAPAKGVQAGDVEPFLWGAVGVAGVEDELALEADDVGDQVGEVGDGEVDAGADVEV</sequence>
<reference evidence="2 3" key="1">
    <citation type="journal article" date="2023" name="Microorganisms">
        <title>Thiorhodovibrio frisius and Trv. litoralis spp. nov., Two Novel Members from a Clade of Fastidious Purple Sulfur Bacteria That Exhibit Unique Red-Shifted Light-Harvesting Capabilities.</title>
        <authorList>
            <person name="Methner A."/>
            <person name="Kuzyk S.B."/>
            <person name="Petersen J."/>
            <person name="Bauer S."/>
            <person name="Brinkmann H."/>
            <person name="Sichau K."/>
            <person name="Wanner G."/>
            <person name="Wolf J."/>
            <person name="Neumann-Schaal M."/>
            <person name="Henke P."/>
            <person name="Tank M."/>
            <person name="Sproer C."/>
            <person name="Bunk B."/>
            <person name="Overmann J."/>
        </authorList>
    </citation>
    <scope>NUCLEOTIDE SEQUENCE [LARGE SCALE GENOMIC DNA]</scope>
    <source>
        <strain evidence="2 3">DSM 6702</strain>
    </source>
</reference>
<evidence type="ECO:0000313" key="3">
    <source>
        <dbReference type="Proteomes" id="UP001432180"/>
    </source>
</evidence>
<evidence type="ECO:0000313" key="2">
    <source>
        <dbReference type="EMBL" id="WPL19442.1"/>
    </source>
</evidence>
<name>A0ABZ0SEU6_9GAMM</name>
<proteinExistence type="predicted"/>
<dbReference type="EMBL" id="CP121472">
    <property type="protein sequence ID" value="WPL19442.1"/>
    <property type="molecule type" value="Genomic_DNA"/>
</dbReference>
<dbReference type="Proteomes" id="UP001432180">
    <property type="component" value="Chromosome"/>
</dbReference>
<evidence type="ECO:0000256" key="1">
    <source>
        <dbReference type="SAM" id="MobiDB-lite"/>
    </source>
</evidence>
<feature type="region of interest" description="Disordered" evidence="1">
    <location>
        <begin position="78"/>
        <end position="99"/>
    </location>
</feature>
<feature type="compositionally biased region" description="Acidic residues" evidence="1">
    <location>
        <begin position="87"/>
        <end position="99"/>
    </location>
</feature>
<accession>A0ABZ0SEU6</accession>
<protein>
    <submittedName>
        <fullName evidence="2">Uncharacterized protein</fullName>
    </submittedName>
</protein>
<organism evidence="2 3">
    <name type="scientific">Thiorhodovibrio winogradskyi</name>
    <dbReference type="NCBI Taxonomy" id="77007"/>
    <lineage>
        <taxon>Bacteria</taxon>
        <taxon>Pseudomonadati</taxon>
        <taxon>Pseudomonadota</taxon>
        <taxon>Gammaproteobacteria</taxon>
        <taxon>Chromatiales</taxon>
        <taxon>Chromatiaceae</taxon>
        <taxon>Thiorhodovibrio</taxon>
    </lineage>
</organism>
<gene>
    <name evidence="2" type="ORF">Thiowin_04569</name>
</gene>
<keyword evidence="3" id="KW-1185">Reference proteome</keyword>